<proteinExistence type="predicted"/>
<evidence type="ECO:0000313" key="2">
    <source>
        <dbReference type="EMBL" id="GFA63973.1"/>
    </source>
</evidence>
<dbReference type="AlphaFoldDB" id="A0A699JY42"/>
<feature type="region of interest" description="Disordered" evidence="1">
    <location>
        <begin position="73"/>
        <end position="145"/>
    </location>
</feature>
<feature type="compositionally biased region" description="Basic and acidic residues" evidence="1">
    <location>
        <begin position="136"/>
        <end position="145"/>
    </location>
</feature>
<gene>
    <name evidence="2" type="ORF">Tci_635945</name>
</gene>
<feature type="non-terminal residue" evidence="2">
    <location>
        <position position="1"/>
    </location>
</feature>
<dbReference type="EMBL" id="BKCJ010460068">
    <property type="protein sequence ID" value="GFA63973.1"/>
    <property type="molecule type" value="Genomic_DNA"/>
</dbReference>
<name>A0A699JY42_TANCI</name>
<protein>
    <submittedName>
        <fullName evidence="2">Uncharacterized protein</fullName>
    </submittedName>
</protein>
<feature type="compositionally biased region" description="Low complexity" evidence="1">
    <location>
        <begin position="93"/>
        <end position="108"/>
    </location>
</feature>
<evidence type="ECO:0000256" key="1">
    <source>
        <dbReference type="SAM" id="MobiDB-lite"/>
    </source>
</evidence>
<accession>A0A699JY42</accession>
<feature type="non-terminal residue" evidence="2">
    <location>
        <position position="257"/>
    </location>
</feature>
<organism evidence="2">
    <name type="scientific">Tanacetum cinerariifolium</name>
    <name type="common">Dalmatian daisy</name>
    <name type="synonym">Chrysanthemum cinerariifolium</name>
    <dbReference type="NCBI Taxonomy" id="118510"/>
    <lineage>
        <taxon>Eukaryota</taxon>
        <taxon>Viridiplantae</taxon>
        <taxon>Streptophyta</taxon>
        <taxon>Embryophyta</taxon>
        <taxon>Tracheophyta</taxon>
        <taxon>Spermatophyta</taxon>
        <taxon>Magnoliopsida</taxon>
        <taxon>eudicotyledons</taxon>
        <taxon>Gunneridae</taxon>
        <taxon>Pentapetalae</taxon>
        <taxon>asterids</taxon>
        <taxon>campanulids</taxon>
        <taxon>Asterales</taxon>
        <taxon>Asteraceae</taxon>
        <taxon>Asteroideae</taxon>
        <taxon>Anthemideae</taxon>
        <taxon>Anthemidinae</taxon>
        <taxon>Tanacetum</taxon>
    </lineage>
</organism>
<reference evidence="2" key="1">
    <citation type="journal article" date="2019" name="Sci. Rep.">
        <title>Draft genome of Tanacetum cinerariifolium, the natural source of mosquito coil.</title>
        <authorList>
            <person name="Yamashiro T."/>
            <person name="Shiraishi A."/>
            <person name="Satake H."/>
            <person name="Nakayama K."/>
        </authorList>
    </citation>
    <scope>NUCLEOTIDE SEQUENCE</scope>
</reference>
<sequence>VFDPWLDDDYSILDVRALAENIVDLRPNGATIPANEKIIQHTTLPLSEGHNILEKTDSQREVEVKDERVLAAKEKKKVQAARAAAKRKENEKSSGGTTSPTPLRTSPPAGNTLTIHSESEEEDAGDVPYHSGHRSGPRDASRNEDDVVHISPHESADKSVHNYIDVDVGQKKEKTPHIDLFVNLADNSLNSHHEQVFADESNVTGTFRPLSNPRTHHASSGGVPLSQPRGILRGCHTEEGESSGSGAIYVPQCLILY</sequence>
<comment type="caution">
    <text evidence="2">The sequence shown here is derived from an EMBL/GenBank/DDBJ whole genome shotgun (WGS) entry which is preliminary data.</text>
</comment>